<keyword evidence="5 10" id="KW-0732">Signal</keyword>
<evidence type="ECO:0000256" key="3">
    <source>
        <dbReference type="ARBA" id="ARBA00022452"/>
    </source>
</evidence>
<feature type="signal peptide" evidence="10">
    <location>
        <begin position="1"/>
        <end position="20"/>
    </location>
</feature>
<evidence type="ECO:0000256" key="9">
    <source>
        <dbReference type="ARBA" id="ARBA00023237"/>
    </source>
</evidence>
<name>A0A126QEI6_PASMD</name>
<dbReference type="RefSeq" id="WP_071523733.1">
    <property type="nucleotide sequence ID" value="NZ_JACDXE010000039.1"/>
</dbReference>
<evidence type="ECO:0000256" key="7">
    <source>
        <dbReference type="ARBA" id="ARBA00023114"/>
    </source>
</evidence>
<gene>
    <name evidence="12" type="primary">ompH_3</name>
</gene>
<comment type="subcellular location">
    <subcellularLocation>
        <location evidence="1">Cell outer membrane</location>
        <topology evidence="1">Multi-pass membrane protein</topology>
    </subcellularLocation>
</comment>
<keyword evidence="4" id="KW-0812">Transmembrane</keyword>
<dbReference type="SUPFAM" id="SSF56935">
    <property type="entry name" value="Porins"/>
    <property type="match status" value="1"/>
</dbReference>
<dbReference type="InterPro" id="IPR033900">
    <property type="entry name" value="Gram_neg_porin_domain"/>
</dbReference>
<evidence type="ECO:0000256" key="4">
    <source>
        <dbReference type="ARBA" id="ARBA00022692"/>
    </source>
</evidence>
<dbReference type="AlphaFoldDB" id="A0A126QEI6"/>
<proteinExistence type="predicted"/>
<keyword evidence="2" id="KW-0813">Transport</keyword>
<dbReference type="InterPro" id="IPR050298">
    <property type="entry name" value="Gram-neg_bact_OMP"/>
</dbReference>
<dbReference type="CDD" id="cd00342">
    <property type="entry name" value="gram_neg_porins"/>
    <property type="match status" value="1"/>
</dbReference>
<evidence type="ECO:0000259" key="11">
    <source>
        <dbReference type="Pfam" id="PF13609"/>
    </source>
</evidence>
<accession>A0A126QEI6</accession>
<dbReference type="GO" id="GO:0046930">
    <property type="term" value="C:pore complex"/>
    <property type="evidence" value="ECO:0007669"/>
    <property type="project" value="UniProtKB-KW"/>
</dbReference>
<organism evidence="12">
    <name type="scientific">Pasteurella multocida</name>
    <dbReference type="NCBI Taxonomy" id="747"/>
    <lineage>
        <taxon>Bacteria</taxon>
        <taxon>Pseudomonadati</taxon>
        <taxon>Pseudomonadota</taxon>
        <taxon>Gammaproteobacteria</taxon>
        <taxon>Pasteurellales</taxon>
        <taxon>Pasteurellaceae</taxon>
        <taxon>Pasteurella</taxon>
    </lineage>
</organism>
<dbReference type="EMBL" id="KP660392">
    <property type="protein sequence ID" value="AMK08231.1"/>
    <property type="molecule type" value="Genomic_DNA"/>
</dbReference>
<evidence type="ECO:0000256" key="1">
    <source>
        <dbReference type="ARBA" id="ARBA00004571"/>
    </source>
</evidence>
<keyword evidence="9" id="KW-0998">Cell outer membrane</keyword>
<sequence length="372" mass="41485">MKKTIIALATIVVFATSAHASIIYHNDGTTVELGGSVRVLLAKEKNKRVDLKNDDSRLDMKVTHQLGSGLSAVSGLEIRFDSEDNVFSSGKFGNPTTNKLFAGLAYEGIGTLTFGKQATNGDDVQLNDNAYAWGDDNNLLISAEKSIKFRSVEWHGFSLGLDYVFGNANKKTSVKDNPLGNYEDKYAYQTSLFYSRGLAQDLMLNLAAGYGVNKYDYESTRTAYTNITWRMAAQVVYGSMSFGAEYGKMISKEHDTKEKTIQNLLVSVSYQVTEPSKVYVQWNNLKVKNHLAFGTEVDYLVVHNWKKSADTLIVGADYKLHKNVLAYVEYAYEKAKATSDVYDYQVNPTVKVFSTNHQVKNNKLGVGLRVFF</sequence>
<dbReference type="PANTHER" id="PTHR34501:SF2">
    <property type="entry name" value="OUTER MEMBRANE PORIN F-RELATED"/>
    <property type="match status" value="1"/>
</dbReference>
<evidence type="ECO:0000256" key="10">
    <source>
        <dbReference type="SAM" id="SignalP"/>
    </source>
</evidence>
<keyword evidence="8" id="KW-0472">Membrane</keyword>
<evidence type="ECO:0000313" key="12">
    <source>
        <dbReference type="EMBL" id="AMK08231.1"/>
    </source>
</evidence>
<feature type="chain" id="PRO_5007272723" evidence="10">
    <location>
        <begin position="21"/>
        <end position="372"/>
    </location>
</feature>
<evidence type="ECO:0000256" key="8">
    <source>
        <dbReference type="ARBA" id="ARBA00023136"/>
    </source>
</evidence>
<evidence type="ECO:0000256" key="2">
    <source>
        <dbReference type="ARBA" id="ARBA00022448"/>
    </source>
</evidence>
<evidence type="ECO:0000256" key="6">
    <source>
        <dbReference type="ARBA" id="ARBA00023065"/>
    </source>
</evidence>
<evidence type="ECO:0000256" key="5">
    <source>
        <dbReference type="ARBA" id="ARBA00022729"/>
    </source>
</evidence>
<keyword evidence="7" id="KW-0626">Porin</keyword>
<dbReference type="GO" id="GO:0015288">
    <property type="term" value="F:porin activity"/>
    <property type="evidence" value="ECO:0007669"/>
    <property type="project" value="UniProtKB-KW"/>
</dbReference>
<keyword evidence="3" id="KW-1134">Transmembrane beta strand</keyword>
<dbReference type="GO" id="GO:0009279">
    <property type="term" value="C:cell outer membrane"/>
    <property type="evidence" value="ECO:0007669"/>
    <property type="project" value="UniProtKB-SubCell"/>
</dbReference>
<dbReference type="Gene3D" id="2.40.160.10">
    <property type="entry name" value="Porin"/>
    <property type="match status" value="1"/>
</dbReference>
<dbReference type="GO" id="GO:0006811">
    <property type="term" value="P:monoatomic ion transport"/>
    <property type="evidence" value="ECO:0007669"/>
    <property type="project" value="UniProtKB-KW"/>
</dbReference>
<reference evidence="12" key="1">
    <citation type="submission" date="2015-01" db="EMBL/GenBank/DDBJ databases">
        <title>Draft genome sequence of Pasteurella multocida isolated from alpaca pneumonia.</title>
        <authorList>
            <person name="Maturrano L."/>
            <person name="Hurtado R."/>
            <person name="Allasi N."/>
            <person name="Juscamayta E."/>
            <person name="Fernandez D."/>
            <person name="Maximiliano J."/>
            <person name="Rimac R."/>
            <person name="Rosadio R."/>
        </authorList>
    </citation>
    <scope>NUCLEOTIDE SEQUENCE</scope>
    <source>
        <strain evidence="12">UNMSM</strain>
    </source>
</reference>
<dbReference type="Pfam" id="PF13609">
    <property type="entry name" value="Porin_4"/>
    <property type="match status" value="1"/>
</dbReference>
<feature type="domain" description="Porin" evidence="11">
    <location>
        <begin position="7"/>
        <end position="337"/>
    </location>
</feature>
<keyword evidence="6" id="KW-0406">Ion transport</keyword>
<dbReference type="InterPro" id="IPR023614">
    <property type="entry name" value="Porin_dom_sf"/>
</dbReference>
<protein>
    <submittedName>
        <fullName evidence="12">OmpH_3 protein</fullName>
    </submittedName>
</protein>
<dbReference type="PANTHER" id="PTHR34501">
    <property type="entry name" value="PROTEIN YDDL-RELATED"/>
    <property type="match status" value="1"/>
</dbReference>